<dbReference type="OrthoDB" id="10006572at2759"/>
<keyword evidence="3" id="KW-1185">Reference proteome</keyword>
<feature type="region of interest" description="Disordered" evidence="1">
    <location>
        <begin position="1091"/>
        <end position="1174"/>
    </location>
</feature>
<sequence>MGSSITRLQQDDQRCEPLDPTAADLSLPLNDNNEPTIHDGYGHLKSATSYAQETELDVETSPDLLADGSLNYFAVMLMIPPVFGKTKIDCKTVNGHVESMGRNQLIGYLMERHNPPVKYTRKTISSHTQVVKKLLAADGNAAALARIRKDPRIVSARRSKDFYFDERSMTLRAGEVRHNFSSVSALSRFVPSLQLFNLPAGADTPMVHSVEFNMGVYQRNTISKDSSTKLMHSCTTLQTPGGAIAKTLSDITPFIHLYPSLQDILNQDTGCDILWFDSKINMLEQMPATTSHVGIEFKINVLFARDCTDWKFKTNFYHHSGQPSYEITRNPNVKLASDAKVNVETSLFSPWWVKLFQSRILKRQEAGAQLRKQLEALQHGPCACKICLHLGTEIDKKVAAVDEHCRAYFQDMSIMQSIYAKPKGSREHRCIAVFLFKFSQSSGNQIPLTTWHRIVRSDNSEMEMISEPSRILPTQSETFVGSEPTEWQPNFSDLVQRNAQASLPTGEEQQFDVSKTYLDGYCNNITEVEDLPCSTISMEPNGYYGEVPSRSSVMNSNMIEGTHGPTASLSDYSEIAYGQEPPPEKFQMTRSSSHQTLYHTYFDDLIYTQGPASLQIQELDLASLNHEHVSFEALNEADRIMAAHIEELDFDFNQPLAIPFLKSGYDLKIEPNDNALYETTDASQIYAFEPSGFDIATNSLPRTLASVQPEKGDHIDPIPNDSCPQLVQINREGESSTNNNHDANQMALYDRHHSLTGKTSICHSPEALHHCAYGVLSSSHGTLQDNACEPEKDSQQTRSTLQILQTTQSSSPKQRSLLQLTYRHDANNKSDTPDLIVQDRYLDDLDPFSCDAHHIQVCRAPPTPPPSNDLSTATSISCQDDMPRDPLQSHDDLLDWSASIDFETHQWVVELAIAKTEDMIEEACANYTNGQNAKAIQGAADIEAMATLLESYHQEMDSDHQNATAHIPLGKILGEVETNDKGNMVKSEHHGDCDSILPHLEGIPADKRIGSQHLSQEDVPPSSSYLANHETVSGDLLQNEKDAVLDIEWLKPYPDSHSVLLQKKAANQQNDTNSPSQAQDHLLTVGDAQDSLRDHHKASDTEPLNTEYSTPEPRYQNTHYNSPQSVHSPPPPPPPSNQTHHHHSMFEQFPPLSSSSFEQHKPVSQLTNQEAAAAASMFDSEQKLVTVFTPQSIEIEMSDAEDGELTERIAIEVDEEEQQQQQLERHSSQGSYHIVGSENGSFASSSSSLERDHEWEEIEHDDVAMHYAPAAAAALNAVTEERDDDGDGMALYHH</sequence>
<evidence type="ECO:0000256" key="1">
    <source>
        <dbReference type="SAM" id="MobiDB-lite"/>
    </source>
</evidence>
<evidence type="ECO:0008006" key="4">
    <source>
        <dbReference type="Google" id="ProtNLM"/>
    </source>
</evidence>
<reference evidence="2" key="1">
    <citation type="submission" date="2021-03" db="EMBL/GenBank/DDBJ databases">
        <authorList>
            <person name="Tagirdzhanova G."/>
        </authorList>
    </citation>
    <scope>NUCLEOTIDE SEQUENCE</scope>
</reference>
<dbReference type="Gene3D" id="6.10.20.40">
    <property type="entry name" value="TEA/ATTS domain"/>
    <property type="match status" value="1"/>
</dbReference>
<feature type="compositionally biased region" description="Polar residues" evidence="1">
    <location>
        <begin position="1151"/>
        <end position="1170"/>
    </location>
</feature>
<evidence type="ECO:0000313" key="2">
    <source>
        <dbReference type="EMBL" id="CAF9931678.1"/>
    </source>
</evidence>
<gene>
    <name evidence="2" type="ORF">GOMPHAMPRED_006371</name>
</gene>
<proteinExistence type="predicted"/>
<feature type="compositionally biased region" description="Basic and acidic residues" evidence="1">
    <location>
        <begin position="1091"/>
        <end position="1100"/>
    </location>
</feature>
<dbReference type="InterPro" id="IPR038096">
    <property type="entry name" value="TEA/ATTS_sf"/>
</dbReference>
<organism evidence="2 3">
    <name type="scientific">Gomphillus americanus</name>
    <dbReference type="NCBI Taxonomy" id="1940652"/>
    <lineage>
        <taxon>Eukaryota</taxon>
        <taxon>Fungi</taxon>
        <taxon>Dikarya</taxon>
        <taxon>Ascomycota</taxon>
        <taxon>Pezizomycotina</taxon>
        <taxon>Lecanoromycetes</taxon>
        <taxon>OSLEUM clade</taxon>
        <taxon>Ostropomycetidae</taxon>
        <taxon>Ostropales</taxon>
        <taxon>Graphidaceae</taxon>
        <taxon>Gomphilloideae</taxon>
        <taxon>Gomphillus</taxon>
    </lineage>
</organism>
<name>A0A8H3G1Z1_9LECA</name>
<feature type="compositionally biased region" description="Polar residues" evidence="1">
    <location>
        <begin position="1102"/>
        <end position="1120"/>
    </location>
</feature>
<feature type="region of interest" description="Disordered" evidence="1">
    <location>
        <begin position="1275"/>
        <end position="1294"/>
    </location>
</feature>
<accession>A0A8H3G1Z1</accession>
<feature type="region of interest" description="Disordered" evidence="1">
    <location>
        <begin position="1"/>
        <end position="26"/>
    </location>
</feature>
<evidence type="ECO:0000313" key="3">
    <source>
        <dbReference type="Proteomes" id="UP000664169"/>
    </source>
</evidence>
<comment type="caution">
    <text evidence="2">The sequence shown here is derived from an EMBL/GenBank/DDBJ whole genome shotgun (WGS) entry which is preliminary data.</text>
</comment>
<dbReference type="EMBL" id="CAJPDQ010000040">
    <property type="protein sequence ID" value="CAF9931678.1"/>
    <property type="molecule type" value="Genomic_DNA"/>
</dbReference>
<feature type="compositionally biased region" description="Low complexity" evidence="1">
    <location>
        <begin position="1237"/>
        <end position="1248"/>
    </location>
</feature>
<feature type="region of interest" description="Disordered" evidence="1">
    <location>
        <begin position="1237"/>
        <end position="1263"/>
    </location>
</feature>
<protein>
    <recommendedName>
        <fullName evidence="4">TEA domain-containing protein</fullName>
    </recommendedName>
</protein>
<dbReference type="Proteomes" id="UP000664169">
    <property type="component" value="Unassembled WGS sequence"/>
</dbReference>